<evidence type="ECO:0000259" key="1">
    <source>
        <dbReference type="Pfam" id="PF02464"/>
    </source>
</evidence>
<comment type="caution">
    <text evidence="2">The sequence shown here is derived from an EMBL/GenBank/DDBJ whole genome shotgun (WGS) entry which is preliminary data.</text>
</comment>
<dbReference type="InterPro" id="IPR008136">
    <property type="entry name" value="CinA_C"/>
</dbReference>
<evidence type="ECO:0000313" key="3">
    <source>
        <dbReference type="Proteomes" id="UP000298133"/>
    </source>
</evidence>
<sequence>MQQSLQQQLATILQARGYRIAVAESCTGGAIAAACTALPGSSAWFEGGVVSYSNAAKVALLGVQQLSIEEHGAVSQAVVEQMVAGVCQRLGASCGIATSGVAGPSGGSAEKPVGTVWIATQFDDQRLSHCYRFSGDRASVQRQAVEKSLQSLLQRLTD</sequence>
<evidence type="ECO:0000313" key="2">
    <source>
        <dbReference type="EMBL" id="TFH67554.1"/>
    </source>
</evidence>
<dbReference type="SUPFAM" id="SSF142433">
    <property type="entry name" value="CinA-like"/>
    <property type="match status" value="1"/>
</dbReference>
<protein>
    <submittedName>
        <fullName evidence="2">CinA family protein</fullName>
    </submittedName>
</protein>
<dbReference type="OrthoDB" id="9801454at2"/>
<reference evidence="2 3" key="1">
    <citation type="submission" date="2019-03" db="EMBL/GenBank/DDBJ databases">
        <title>Draft genome of Gammaproteobacteria bacterium LSUCC0057, a member of the SAR92 clade.</title>
        <authorList>
            <person name="Lanclos V.C."/>
            <person name="Doiron C."/>
            <person name="Henson M.W."/>
            <person name="Thrash J.C."/>
        </authorList>
    </citation>
    <scope>NUCLEOTIDE SEQUENCE [LARGE SCALE GENOMIC DNA]</scope>
    <source>
        <strain evidence="2 3">LSUCC0057</strain>
    </source>
</reference>
<proteinExistence type="predicted"/>
<dbReference type="Gene3D" id="3.90.950.20">
    <property type="entry name" value="CinA-like"/>
    <property type="match status" value="1"/>
</dbReference>
<dbReference type="NCBIfam" id="TIGR00199">
    <property type="entry name" value="PncC_domain"/>
    <property type="match status" value="1"/>
</dbReference>
<accession>A0A4Y8UIA4</accession>
<dbReference type="Pfam" id="PF02464">
    <property type="entry name" value="CinA"/>
    <property type="match status" value="1"/>
</dbReference>
<name>A0A4Y8UIA4_9GAMM</name>
<keyword evidence="3" id="KW-1185">Reference proteome</keyword>
<feature type="domain" description="CinA C-terminal" evidence="1">
    <location>
        <begin position="3"/>
        <end position="155"/>
    </location>
</feature>
<dbReference type="AlphaFoldDB" id="A0A4Y8UIA4"/>
<dbReference type="EMBL" id="SPIA01000003">
    <property type="protein sequence ID" value="TFH67554.1"/>
    <property type="molecule type" value="Genomic_DNA"/>
</dbReference>
<dbReference type="Proteomes" id="UP000298133">
    <property type="component" value="Unassembled WGS sequence"/>
</dbReference>
<gene>
    <name evidence="2" type="ORF">E3W66_08780</name>
</gene>
<dbReference type="InterPro" id="IPR036653">
    <property type="entry name" value="CinA-like_C"/>
</dbReference>
<organism evidence="2 3">
    <name type="scientific">Gammaproteobacteria bacterium LSUCC0057</name>
    <dbReference type="NCBI Taxonomy" id="2559237"/>
    <lineage>
        <taxon>Bacteria</taxon>
        <taxon>Pseudomonadati</taxon>
        <taxon>Pseudomonadota</taxon>
        <taxon>Gammaproteobacteria</taxon>
        <taxon>Cellvibrionales</taxon>
        <taxon>Porticoccaceae</taxon>
        <taxon>SAR92 clade</taxon>
    </lineage>
</organism>